<dbReference type="EMBL" id="QZKU01000017">
    <property type="protein sequence ID" value="RJP25885.1"/>
    <property type="molecule type" value="Genomic_DNA"/>
</dbReference>
<feature type="binding site" evidence="10">
    <location>
        <position position="88"/>
    </location>
    <ligand>
        <name>S-adenosyl-L-methionine</name>
        <dbReference type="ChEBI" id="CHEBI:59789"/>
    </ligand>
</feature>
<evidence type="ECO:0000256" key="1">
    <source>
        <dbReference type="ARBA" id="ARBA00022485"/>
    </source>
</evidence>
<evidence type="ECO:0000313" key="13">
    <source>
        <dbReference type="EMBL" id="RJP25885.1"/>
    </source>
</evidence>
<evidence type="ECO:0000259" key="12">
    <source>
        <dbReference type="PROSITE" id="PS51918"/>
    </source>
</evidence>
<feature type="binding site" evidence="10">
    <location>
        <position position="210"/>
    </location>
    <ligand>
        <name>S-adenosyl-L-methionine</name>
        <dbReference type="ChEBI" id="CHEBI:59789"/>
    </ligand>
</feature>
<dbReference type="AlphaFoldDB" id="A0A3A4P4Z1"/>
<dbReference type="SMART" id="SM00729">
    <property type="entry name" value="Elp3"/>
    <property type="match status" value="1"/>
</dbReference>
<organism evidence="13 14">
    <name type="scientific">Abyssobacteria bacterium (strain SURF_5)</name>
    <dbReference type="NCBI Taxonomy" id="2093360"/>
    <lineage>
        <taxon>Bacteria</taxon>
        <taxon>Pseudomonadati</taxon>
        <taxon>Candidatus Hydrogenedentota</taxon>
        <taxon>Candidatus Abyssobacteria</taxon>
    </lineage>
</organism>
<dbReference type="Pfam" id="PF04055">
    <property type="entry name" value="Radical_SAM"/>
    <property type="match status" value="1"/>
</dbReference>
<reference evidence="13 14" key="1">
    <citation type="journal article" date="2017" name="ISME J.">
        <title>Energy and carbon metabolisms in a deep terrestrial subsurface fluid microbial community.</title>
        <authorList>
            <person name="Momper L."/>
            <person name="Jungbluth S.P."/>
            <person name="Lee M.D."/>
            <person name="Amend J.P."/>
        </authorList>
    </citation>
    <scope>NUCLEOTIDE SEQUENCE [LARGE SCALE GENOMIC DNA]</scope>
    <source>
        <strain evidence="13">SURF_5</strain>
    </source>
</reference>
<evidence type="ECO:0000256" key="9">
    <source>
        <dbReference type="ARBA" id="ARBA00023239"/>
    </source>
</evidence>
<feature type="binding site" evidence="10">
    <location>
        <position position="176"/>
    </location>
    <ligand>
        <name>GTP</name>
        <dbReference type="ChEBI" id="CHEBI:37565"/>
    </ligand>
</feature>
<dbReference type="UniPathway" id="UPA00344"/>
<dbReference type="CDD" id="cd21117">
    <property type="entry name" value="Twitch_MoaA"/>
    <property type="match status" value="1"/>
</dbReference>
<dbReference type="SUPFAM" id="SSF102114">
    <property type="entry name" value="Radical SAM enzymes"/>
    <property type="match status" value="1"/>
</dbReference>
<keyword evidence="3 10" id="KW-0479">Metal-binding</keyword>
<feature type="binding site" evidence="10">
    <location>
        <position position="45"/>
    </location>
    <ligand>
        <name>[4Fe-4S] cluster</name>
        <dbReference type="ChEBI" id="CHEBI:49883"/>
        <label>1</label>
        <note>4Fe-4S-S-AdoMet</note>
    </ligand>
</feature>
<feature type="binding site" evidence="10">
    <location>
        <position position="115"/>
    </location>
    <ligand>
        <name>GTP</name>
        <dbReference type="ChEBI" id="CHEBI:37565"/>
    </ligand>
</feature>
<keyword evidence="6 10" id="KW-0411">Iron-sulfur</keyword>
<comment type="pathway">
    <text evidence="10">Cofactor biosynthesis; molybdopterin biosynthesis.</text>
</comment>
<evidence type="ECO:0000256" key="4">
    <source>
        <dbReference type="ARBA" id="ARBA00022741"/>
    </source>
</evidence>
<dbReference type="InterPro" id="IPR013785">
    <property type="entry name" value="Aldolase_TIM"/>
</dbReference>
<dbReference type="InterPro" id="IPR050105">
    <property type="entry name" value="MoCo_biosynth_MoaA/MoaC"/>
</dbReference>
<feature type="binding site" evidence="10">
    <location>
        <position position="47"/>
    </location>
    <ligand>
        <name>S-adenosyl-L-methionine</name>
        <dbReference type="ChEBI" id="CHEBI:59789"/>
    </ligand>
</feature>
<dbReference type="SFLD" id="SFLDS00029">
    <property type="entry name" value="Radical_SAM"/>
    <property type="match status" value="1"/>
</dbReference>
<dbReference type="GO" id="GO:0046872">
    <property type="term" value="F:metal ion binding"/>
    <property type="evidence" value="ECO:0007669"/>
    <property type="project" value="UniProtKB-KW"/>
</dbReference>
<dbReference type="NCBIfam" id="TIGR02666">
    <property type="entry name" value="moaA"/>
    <property type="match status" value="1"/>
</dbReference>
<dbReference type="NCBIfam" id="NF001199">
    <property type="entry name" value="PRK00164.2-1"/>
    <property type="match status" value="1"/>
</dbReference>
<feature type="binding site" evidence="10">
    <location>
        <position position="41"/>
    </location>
    <ligand>
        <name>[4Fe-4S] cluster</name>
        <dbReference type="ChEBI" id="CHEBI:49883"/>
        <label>1</label>
        <note>4Fe-4S-S-AdoMet</note>
    </ligand>
</feature>
<keyword evidence="2 10" id="KW-0949">S-adenosyl-L-methionine</keyword>
<dbReference type="InterPro" id="IPR007197">
    <property type="entry name" value="rSAM"/>
</dbReference>
<evidence type="ECO:0000313" key="14">
    <source>
        <dbReference type="Proteomes" id="UP000265882"/>
    </source>
</evidence>
<dbReference type="EC" id="4.1.99.22" evidence="10"/>
<accession>A0A3A4P4Z1</accession>
<evidence type="ECO:0000256" key="8">
    <source>
        <dbReference type="ARBA" id="ARBA00023150"/>
    </source>
</evidence>
<gene>
    <name evidence="10 13" type="primary">moaA</name>
    <name evidence="13" type="ORF">C4520_01660</name>
</gene>
<dbReference type="Gene3D" id="3.20.20.70">
    <property type="entry name" value="Aldolase class I"/>
    <property type="match status" value="1"/>
</dbReference>
<comment type="cofactor">
    <cofactor evidence="10">
        <name>[4Fe-4S] cluster</name>
        <dbReference type="ChEBI" id="CHEBI:49883"/>
    </cofactor>
    <text evidence="10">Binds 2 [4Fe-4S] clusters. Binds 1 [4Fe-4S] cluster coordinated with 3 cysteines and an exchangeable S-adenosyl-L-methionine and 1 [4Fe-4S] cluster coordinated with 3 cysteines and the GTP-derived substrate.</text>
</comment>
<dbReference type="InterPro" id="IPR006638">
    <property type="entry name" value="Elp3/MiaA/NifB-like_rSAM"/>
</dbReference>
<keyword evidence="7 10" id="KW-0342">GTP-binding</keyword>
<dbReference type="GO" id="GO:0005525">
    <property type="term" value="F:GTP binding"/>
    <property type="evidence" value="ECO:0007669"/>
    <property type="project" value="UniProtKB-UniRule"/>
</dbReference>
<dbReference type="CDD" id="cd01335">
    <property type="entry name" value="Radical_SAM"/>
    <property type="match status" value="1"/>
</dbReference>
<dbReference type="SFLD" id="SFLDG01386">
    <property type="entry name" value="main_SPASM_domain-containing"/>
    <property type="match status" value="1"/>
</dbReference>
<feature type="binding site" evidence="10">
    <location>
        <position position="139"/>
    </location>
    <ligand>
        <name>S-adenosyl-L-methionine</name>
        <dbReference type="ChEBI" id="CHEBI:59789"/>
    </ligand>
</feature>
<dbReference type="GO" id="GO:0006777">
    <property type="term" value="P:Mo-molybdopterin cofactor biosynthetic process"/>
    <property type="evidence" value="ECO:0007669"/>
    <property type="project" value="UniProtKB-UniRule"/>
</dbReference>
<comment type="similarity">
    <text evidence="10">Belongs to the radical SAM superfamily. MoaA family.</text>
</comment>
<proteinExistence type="inferred from homology"/>
<sequence>MRRKEAPFENTTGPDAGKTSRDARRTERTINYLRISVTDLCNYRCIYCMPSGRVRRLPHSEILSFEEIATVVRAAVPLGINKLRLTGGEPLVRKGVPKLVEMLARVPGIEEIYLTTNGSLLEKLALPLKRSGLTRINISLDSLRPDRYREITRGGDLEKLWRGIAAAEKAGFSPIKLNVVMIKGINDDEIEEIAALTFDRSYEIRFIEYMPLGPCDVSAQFVHVPAEEIKRRLAKLGALMPLPKWNSSGPAERFQLQGARGTLGFISAMSHNFCATCNRIRLTADGRLLSCLFSGQTVEVKSLLRSSAPPSRLKEAIQLAISLKPAARASTCRNFMNTIGG</sequence>
<feature type="binding site" evidence="10">
    <location>
        <position position="277"/>
    </location>
    <ligand>
        <name>[4Fe-4S] cluster</name>
        <dbReference type="ChEBI" id="CHEBI:49883"/>
        <label>2</label>
        <note>4Fe-4S-substrate</note>
    </ligand>
</feature>
<dbReference type="InterPro" id="IPR010505">
    <property type="entry name" value="MoaA_twitch"/>
</dbReference>
<evidence type="ECO:0000256" key="10">
    <source>
        <dbReference type="HAMAP-Rule" id="MF_01225"/>
    </source>
</evidence>
<comment type="subunit">
    <text evidence="10">Monomer and homodimer.</text>
</comment>
<keyword evidence="1 10" id="KW-0004">4Fe-4S</keyword>
<dbReference type="GO" id="GO:1904047">
    <property type="term" value="F:S-adenosyl-L-methionine binding"/>
    <property type="evidence" value="ECO:0007669"/>
    <property type="project" value="UniProtKB-UniRule"/>
</dbReference>
<evidence type="ECO:0000256" key="5">
    <source>
        <dbReference type="ARBA" id="ARBA00023004"/>
    </source>
</evidence>
<dbReference type="Proteomes" id="UP000265882">
    <property type="component" value="Unassembled WGS sequence"/>
</dbReference>
<comment type="function">
    <text evidence="10">Catalyzes the cyclization of GTP to (8S)-3',8-cyclo-7,8-dihydroguanosine 5'-triphosphate.</text>
</comment>
<dbReference type="GO" id="GO:0061799">
    <property type="term" value="F:cyclic pyranopterin monophosphate synthase activity"/>
    <property type="evidence" value="ECO:0007669"/>
    <property type="project" value="TreeGrafter"/>
</dbReference>
<dbReference type="SFLD" id="SFLDG01067">
    <property type="entry name" value="SPASM/twitch_domain_containing"/>
    <property type="match status" value="1"/>
</dbReference>
<evidence type="ECO:0000256" key="7">
    <source>
        <dbReference type="ARBA" id="ARBA00023134"/>
    </source>
</evidence>
<dbReference type="PANTHER" id="PTHR22960">
    <property type="entry name" value="MOLYBDOPTERIN COFACTOR SYNTHESIS PROTEIN A"/>
    <property type="match status" value="1"/>
</dbReference>
<feature type="binding site" evidence="10">
    <location>
        <position position="291"/>
    </location>
    <ligand>
        <name>[4Fe-4S] cluster</name>
        <dbReference type="ChEBI" id="CHEBI:49883"/>
        <label>2</label>
        <note>4Fe-4S-substrate</note>
    </ligand>
</feature>
<dbReference type="GO" id="GO:0061798">
    <property type="term" value="F:GTP 3',8'-cyclase activity"/>
    <property type="evidence" value="ECO:0007669"/>
    <property type="project" value="UniProtKB-UniRule"/>
</dbReference>
<keyword evidence="9 10" id="KW-0456">Lyase</keyword>
<dbReference type="InterPro" id="IPR040064">
    <property type="entry name" value="MoaA-like"/>
</dbReference>
<feature type="binding site" evidence="10">
    <location>
        <position position="34"/>
    </location>
    <ligand>
        <name>GTP</name>
        <dbReference type="ChEBI" id="CHEBI:37565"/>
    </ligand>
</feature>
<dbReference type="GO" id="GO:0051539">
    <property type="term" value="F:4 iron, 4 sulfur cluster binding"/>
    <property type="evidence" value="ECO:0007669"/>
    <property type="project" value="UniProtKB-UniRule"/>
</dbReference>
<evidence type="ECO:0000256" key="3">
    <source>
        <dbReference type="ARBA" id="ARBA00022723"/>
    </source>
</evidence>
<feature type="binding site" evidence="10">
    <location>
        <begin position="279"/>
        <end position="281"/>
    </location>
    <ligand>
        <name>GTP</name>
        <dbReference type="ChEBI" id="CHEBI:37565"/>
    </ligand>
</feature>
<feature type="binding site" evidence="10">
    <location>
        <position position="84"/>
    </location>
    <ligand>
        <name>GTP</name>
        <dbReference type="ChEBI" id="CHEBI:37565"/>
    </ligand>
</feature>
<comment type="caution">
    <text evidence="13">The sequence shown here is derived from an EMBL/GenBank/DDBJ whole genome shotgun (WGS) entry which is preliminary data.</text>
</comment>
<name>A0A3A4P4Z1_ABYX5</name>
<dbReference type="InterPro" id="IPR013483">
    <property type="entry name" value="MoaA"/>
</dbReference>
<dbReference type="SFLD" id="SFLDG01383">
    <property type="entry name" value="cyclic_pyranopterin_phosphate"/>
    <property type="match status" value="1"/>
</dbReference>
<comment type="catalytic activity">
    <reaction evidence="10">
        <text>GTP + AH2 + S-adenosyl-L-methionine = (8S)-3',8-cyclo-7,8-dihydroguanosine 5'-triphosphate + 5'-deoxyadenosine + L-methionine + A + H(+)</text>
        <dbReference type="Rhea" id="RHEA:49576"/>
        <dbReference type="ChEBI" id="CHEBI:13193"/>
        <dbReference type="ChEBI" id="CHEBI:15378"/>
        <dbReference type="ChEBI" id="CHEBI:17319"/>
        <dbReference type="ChEBI" id="CHEBI:17499"/>
        <dbReference type="ChEBI" id="CHEBI:37565"/>
        <dbReference type="ChEBI" id="CHEBI:57844"/>
        <dbReference type="ChEBI" id="CHEBI:59789"/>
        <dbReference type="ChEBI" id="CHEBI:131766"/>
        <dbReference type="EC" id="4.1.99.22"/>
    </reaction>
</comment>
<dbReference type="PANTHER" id="PTHR22960:SF0">
    <property type="entry name" value="MOLYBDENUM COFACTOR BIOSYNTHESIS PROTEIN 1"/>
    <property type="match status" value="1"/>
</dbReference>
<dbReference type="PROSITE" id="PS51918">
    <property type="entry name" value="RADICAL_SAM"/>
    <property type="match status" value="1"/>
</dbReference>
<keyword evidence="4 10" id="KW-0547">Nucleotide-binding</keyword>
<dbReference type="InterPro" id="IPR058240">
    <property type="entry name" value="rSAM_sf"/>
</dbReference>
<feature type="domain" description="Radical SAM core" evidence="12">
    <location>
        <begin position="25"/>
        <end position="239"/>
    </location>
</feature>
<protein>
    <recommendedName>
        <fullName evidence="10">GTP 3',8-cyclase</fullName>
        <ecNumber evidence="10">4.1.99.22</ecNumber>
    </recommendedName>
    <alternativeName>
        <fullName evidence="10">Molybdenum cofactor biosynthesis protein A</fullName>
    </alternativeName>
</protein>
<feature type="region of interest" description="Disordered" evidence="11">
    <location>
        <begin position="1"/>
        <end position="23"/>
    </location>
</feature>
<feature type="binding site" evidence="10">
    <location>
        <position position="48"/>
    </location>
    <ligand>
        <name>[4Fe-4S] cluster</name>
        <dbReference type="ChEBI" id="CHEBI:49883"/>
        <label>1</label>
        <note>4Fe-4S-S-AdoMet</note>
    </ligand>
</feature>
<evidence type="ECO:0000256" key="11">
    <source>
        <dbReference type="SAM" id="MobiDB-lite"/>
    </source>
</evidence>
<keyword evidence="8 10" id="KW-0501">Molybdenum cofactor biosynthesis</keyword>
<dbReference type="HAMAP" id="MF_01225_B">
    <property type="entry name" value="MoaA_B"/>
    <property type="match status" value="1"/>
</dbReference>
<evidence type="ECO:0000256" key="2">
    <source>
        <dbReference type="ARBA" id="ARBA00022691"/>
    </source>
</evidence>
<evidence type="ECO:0000256" key="6">
    <source>
        <dbReference type="ARBA" id="ARBA00023014"/>
    </source>
</evidence>
<feature type="binding site" evidence="10">
    <location>
        <position position="274"/>
    </location>
    <ligand>
        <name>[4Fe-4S] cluster</name>
        <dbReference type="ChEBI" id="CHEBI:49883"/>
        <label>2</label>
        <note>4Fe-4S-substrate</note>
    </ligand>
</feature>
<dbReference type="Pfam" id="PF06463">
    <property type="entry name" value="Mob_synth_C"/>
    <property type="match status" value="1"/>
</dbReference>
<keyword evidence="5 10" id="KW-0408">Iron</keyword>